<sequence length="176" mass="20577">MGGLPSVDFRFKEYLKYSLEPKDYMSPPMINTTTREPYCRLGIYDYWKKPFPKNAGLGKIFINKFSLYVNIDRSSNAMTVGFIRGESYKSLSLIIPTIIYYFFVITILCTLAIWLSIKKYKRLSEEKKKRQPLLQNGNKIDGIKSVSKTLRKMDFNMNMSAYNKVFERQRANTLAN</sequence>
<dbReference type="EMBL" id="HBII01018143">
    <property type="protein sequence ID" value="CAE0348801.1"/>
    <property type="molecule type" value="Transcribed_RNA"/>
</dbReference>
<evidence type="ECO:0000256" key="1">
    <source>
        <dbReference type="SAM" id="Phobius"/>
    </source>
</evidence>
<evidence type="ECO:0000313" key="2">
    <source>
        <dbReference type="EMBL" id="CAE0348801.1"/>
    </source>
</evidence>
<proteinExistence type="predicted"/>
<keyword evidence="1" id="KW-1133">Transmembrane helix</keyword>
<name>A0A7S3N9E1_9SPIT</name>
<feature type="transmembrane region" description="Helical" evidence="1">
    <location>
        <begin position="98"/>
        <end position="117"/>
    </location>
</feature>
<reference evidence="2" key="1">
    <citation type="submission" date="2021-01" db="EMBL/GenBank/DDBJ databases">
        <authorList>
            <person name="Corre E."/>
            <person name="Pelletier E."/>
            <person name="Niang G."/>
            <person name="Scheremetjew M."/>
            <person name="Finn R."/>
            <person name="Kale V."/>
            <person name="Holt S."/>
            <person name="Cochrane G."/>
            <person name="Meng A."/>
            <person name="Brown T."/>
            <person name="Cohen L."/>
        </authorList>
    </citation>
    <scope>NUCLEOTIDE SEQUENCE</scope>
    <source>
        <strain evidence="2">FSP1.4</strain>
    </source>
</reference>
<dbReference type="AlphaFoldDB" id="A0A7S3N9E1"/>
<keyword evidence="1" id="KW-0472">Membrane</keyword>
<organism evidence="2">
    <name type="scientific">Euplotes harpa</name>
    <dbReference type="NCBI Taxonomy" id="151035"/>
    <lineage>
        <taxon>Eukaryota</taxon>
        <taxon>Sar</taxon>
        <taxon>Alveolata</taxon>
        <taxon>Ciliophora</taxon>
        <taxon>Intramacronucleata</taxon>
        <taxon>Spirotrichea</taxon>
        <taxon>Hypotrichia</taxon>
        <taxon>Euplotida</taxon>
        <taxon>Euplotidae</taxon>
        <taxon>Euplotes</taxon>
    </lineage>
</organism>
<accession>A0A7S3N9E1</accession>
<keyword evidence="1" id="KW-0812">Transmembrane</keyword>
<gene>
    <name evidence="2" type="ORF">EHAR0213_LOCUS7712</name>
</gene>
<protein>
    <submittedName>
        <fullName evidence="2">Uncharacterized protein</fullName>
    </submittedName>
</protein>